<dbReference type="InterPro" id="IPR043502">
    <property type="entry name" value="DNA/RNA_pol_sf"/>
</dbReference>
<keyword evidence="3" id="KW-0496">Mitochondrion</keyword>
<feature type="domain" description="Reverse transcriptase" evidence="2">
    <location>
        <begin position="1"/>
        <end position="207"/>
    </location>
</feature>
<gene>
    <name evidence="3" type="primary">orf427</name>
</gene>
<organism evidence="3">
    <name type="scientific">Morchella brunnea</name>
    <dbReference type="NCBI Taxonomy" id="1174671"/>
    <lineage>
        <taxon>Eukaryota</taxon>
        <taxon>Fungi</taxon>
        <taxon>Dikarya</taxon>
        <taxon>Ascomycota</taxon>
        <taxon>Pezizomycotina</taxon>
        <taxon>Pezizomycetes</taxon>
        <taxon>Pezizales</taxon>
        <taxon>Morchellaceae</taxon>
        <taxon>Morchella</taxon>
    </lineage>
</organism>
<dbReference type="GeneID" id="68665312"/>
<reference evidence="3" key="1">
    <citation type="submission" date="2021-01" db="EMBL/GenBank/DDBJ databases">
        <authorList>
            <person name="Sun H.-H."/>
            <person name="Zhang S."/>
            <person name="Zhang Y.-J."/>
        </authorList>
    </citation>
    <scope>NUCLEOTIDE SEQUENCE</scope>
    <source>
        <strain evidence="3">CMM1</strain>
    </source>
</reference>
<evidence type="ECO:0000259" key="2">
    <source>
        <dbReference type="PROSITE" id="PS50878"/>
    </source>
</evidence>
<feature type="region of interest" description="Disordered" evidence="1">
    <location>
        <begin position="398"/>
        <end position="427"/>
    </location>
</feature>
<accession>A0A8K1I7Q1</accession>
<dbReference type="PROSITE" id="PS50878">
    <property type="entry name" value="RT_POL"/>
    <property type="match status" value="1"/>
</dbReference>
<evidence type="ECO:0000256" key="1">
    <source>
        <dbReference type="SAM" id="MobiDB-lite"/>
    </source>
</evidence>
<dbReference type="InterPro" id="IPR000477">
    <property type="entry name" value="RT_dom"/>
</dbReference>
<dbReference type="EMBL" id="MW538937">
    <property type="protein sequence ID" value="UBU98369.1"/>
    <property type="molecule type" value="Genomic_DNA"/>
</dbReference>
<name>A0A8K1I7Q1_9PEZI</name>
<protein>
    <recommendedName>
        <fullName evidence="2">Reverse transcriptase domain-containing protein</fullName>
    </recommendedName>
</protein>
<proteinExistence type="predicted"/>
<dbReference type="Pfam" id="PF00078">
    <property type="entry name" value="RVT_1"/>
    <property type="match status" value="1"/>
</dbReference>
<dbReference type="AlphaFoldDB" id="A0A8K1I7Q1"/>
<sequence length="427" mass="49894">MAANWPEWQCAYKTGRGTSTAWTKILSILDHAAYIYEFDLVGYFNSVRIDTVGRELMNFGVPKYITWHLMSLFSGDVENITPKRLIELKEGEFKDTWKKVWTKYEYLHKYREGWRSRALPQGSGISPILSVLPLICLEGGAKKEGLNIIMYADDGIIYGNKELDYHIIAENTLSENCTGATLCPTKSGWVKKGGVWLTPLKFVGLTYDPHQDILHASTRKGSILPLYRKVMGLFTVHKNLHSKLFDMKETYEEVFQKYLMAIEVWEDTDIGDGQYSRLEEIRTLYQRLLYLDKEKLAQNNTRFYEAGLDEYTEYWEVLKPTRVKWENPYDLEALIGHTIVEEEERAKIKAAYKERITSFLSGGWTGWDVYPEENDKEASENSYIIWIKKPKIRTKNYRWGSGKTERDRKQKNGVQSRKKTDRMKKRD</sequence>
<dbReference type="RefSeq" id="YP_010218632.1">
    <property type="nucleotide sequence ID" value="NC_058917.1"/>
</dbReference>
<dbReference type="SUPFAM" id="SSF56672">
    <property type="entry name" value="DNA/RNA polymerases"/>
    <property type="match status" value="1"/>
</dbReference>
<evidence type="ECO:0000313" key="3">
    <source>
        <dbReference type="EMBL" id="UBU98369.1"/>
    </source>
</evidence>
<geneLocation type="mitochondrion" evidence="3"/>
<feature type="compositionally biased region" description="Basic residues" evidence="1">
    <location>
        <begin position="416"/>
        <end position="427"/>
    </location>
</feature>